<name>A0A8K0MHF1_9ROSA</name>
<proteinExistence type="inferred from homology"/>
<evidence type="ECO:0000256" key="10">
    <source>
        <dbReference type="ARBA" id="ARBA00022679"/>
    </source>
</evidence>
<dbReference type="FunFam" id="3.30.200.20:FF:000309">
    <property type="entry name" value="Leucine-rich repeat receptor protein kinase MSP1"/>
    <property type="match status" value="1"/>
</dbReference>
<dbReference type="PROSITE" id="PS00107">
    <property type="entry name" value="PROTEIN_KINASE_ATP"/>
    <property type="match status" value="1"/>
</dbReference>
<evidence type="ECO:0000256" key="21">
    <source>
        <dbReference type="ARBA" id="ARBA00038043"/>
    </source>
</evidence>
<keyword evidence="6" id="KW-0134">Cell wall</keyword>
<feature type="chain" id="PRO_5035483186" description="non-specific serine/threonine protein kinase" evidence="26">
    <location>
        <begin position="17"/>
        <end position="1019"/>
    </location>
</feature>
<gene>
    <name evidence="28" type="ORF">FNV43_RR10982</name>
</gene>
<evidence type="ECO:0000256" key="24">
    <source>
        <dbReference type="PROSITE-ProRule" id="PRU10141"/>
    </source>
</evidence>
<evidence type="ECO:0000256" key="23">
    <source>
        <dbReference type="ARBA" id="ARBA00048679"/>
    </source>
</evidence>
<dbReference type="Gene3D" id="1.10.510.10">
    <property type="entry name" value="Transferase(Phosphotransferase) domain 1"/>
    <property type="match status" value="1"/>
</dbReference>
<dbReference type="InterPro" id="IPR032675">
    <property type="entry name" value="LRR_dom_sf"/>
</dbReference>
<keyword evidence="17 25" id="KW-1133">Transmembrane helix</keyword>
<dbReference type="InterPro" id="IPR008266">
    <property type="entry name" value="Tyr_kinase_AS"/>
</dbReference>
<keyword evidence="11 25" id="KW-0812">Transmembrane</keyword>
<dbReference type="Gene3D" id="3.80.10.10">
    <property type="entry name" value="Ribonuclease Inhibitor"/>
    <property type="match status" value="5"/>
</dbReference>
<keyword evidence="8" id="KW-0597">Phosphoprotein</keyword>
<evidence type="ECO:0000256" key="6">
    <source>
        <dbReference type="ARBA" id="ARBA00022512"/>
    </source>
</evidence>
<evidence type="ECO:0000256" key="25">
    <source>
        <dbReference type="SAM" id="Phobius"/>
    </source>
</evidence>
<evidence type="ECO:0000256" key="2">
    <source>
        <dbReference type="ARBA" id="ARBA00004236"/>
    </source>
</evidence>
<feature type="transmembrane region" description="Helical" evidence="25">
    <location>
        <begin position="642"/>
        <end position="666"/>
    </location>
</feature>
<dbReference type="PANTHER" id="PTHR48005">
    <property type="entry name" value="LEUCINE RICH REPEAT KINASE 2"/>
    <property type="match status" value="1"/>
</dbReference>
<dbReference type="CDD" id="cd14066">
    <property type="entry name" value="STKc_IRAK"/>
    <property type="match status" value="1"/>
</dbReference>
<keyword evidence="12 26" id="KW-0732">Signal</keyword>
<evidence type="ECO:0000256" key="19">
    <source>
        <dbReference type="ARBA" id="ARBA00023170"/>
    </source>
</evidence>
<keyword evidence="9" id="KW-0433">Leucine-rich repeat</keyword>
<evidence type="ECO:0000256" key="20">
    <source>
        <dbReference type="ARBA" id="ARBA00023180"/>
    </source>
</evidence>
<dbReference type="PROSITE" id="PS00109">
    <property type="entry name" value="PROTEIN_KINASE_TYR"/>
    <property type="match status" value="1"/>
</dbReference>
<evidence type="ECO:0000313" key="29">
    <source>
        <dbReference type="Proteomes" id="UP000796880"/>
    </source>
</evidence>
<comment type="caution">
    <text evidence="28">The sequence shown here is derived from an EMBL/GenBank/DDBJ whole genome shotgun (WGS) entry which is preliminary data.</text>
</comment>
<dbReference type="SUPFAM" id="SSF52058">
    <property type="entry name" value="L domain-like"/>
    <property type="match status" value="1"/>
</dbReference>
<dbReference type="PRINTS" id="PR00019">
    <property type="entry name" value="LEURICHRPT"/>
</dbReference>
<evidence type="ECO:0000256" key="5">
    <source>
        <dbReference type="ARBA" id="ARBA00022475"/>
    </source>
</evidence>
<dbReference type="SMART" id="SM00369">
    <property type="entry name" value="LRR_TYP"/>
    <property type="match status" value="11"/>
</dbReference>
<evidence type="ECO:0000256" key="12">
    <source>
        <dbReference type="ARBA" id="ARBA00022729"/>
    </source>
</evidence>
<feature type="domain" description="Protein kinase" evidence="27">
    <location>
        <begin position="715"/>
        <end position="1012"/>
    </location>
</feature>
<evidence type="ECO:0000256" key="1">
    <source>
        <dbReference type="ARBA" id="ARBA00004191"/>
    </source>
</evidence>
<sequence length="1019" mass="113020">MYSLASFLLFIQLVSSLNVAAHPLASPTTEAEALLKWKASLIINQTNSHLSSWTYFSTPKATTGPCNWFGISCNTAKSVVAINLSSSGLQGTLKEFSFSSFPNLISFNLSMNMFFSTIPHQISHFPKLSYLDLSSNQFSGKIPPEIGSLTNLKVLQLHQNQLNGSIPASLCNLINLVELHVQMNRLTGPIPPNLVHLEKLTVLNMFKNQLSGPLPSQIGNLKSLLRLSLESNRLSGLIPASLGDLINLVVLRVSNNTLSGSIPKEIGNLKSLKYLGVSMNQLNGSIPPSIGGLNNLESLCLRENQLSGSIPKEIGNLMNLKVAQLDTNQFTGYLPENICKGGLLRNLTVNDNHFVGPTPKSLRNCASLFRVRMERNQLTGNVSEIFGVYPYLNYIDLSNNKFYGEVSRNWGQCTNLTTLQIAGNNLSGSIPPELGRMSQLRELILSSNHLVGLIPKELGSLTSLLKLTLNDNKLSGGIPFEFGSLTDLKELDLSFNRLTQSIPQVLGDLVELTNLNLSNNEFSREIPDQLGSLVHLSHLDLSHNSLGGEIPSQLSNMVRLETMNLSHNNLSGSIPTSFENMQALFNVDVSYNELEGPIPDGKAFRGASPEALQGNKGLCGNVGGLQPCNNIDFKMSKNDHKMAAFLITFPILGALIFLFSLLVFFARRNKNGRKEQRENIMQDGRSNYEEIHDFSVLNFDGRSMYEEIIKATDNFDSVHCIGQGSYGTVYKANLPSTKIVAVKKLHQLREGDNRLHTEFLNEIKALTEIRHRNIVKLYGFCWHARHSFLVYEYMERGNLGRMLREENEAKELDWSKRVNIIRGVAHALSYMHHECSPPVIHRDISSNNILLDSEFQACVSDFGTAKFLNPDSSNWTALAGTYGYVAPELAYTMEVNEKCDVYSFGVVSLEILVGKHPGDLISSITTWSSPSSAPQHHHDQVAVVDILDQRLLPPTHDDDVAWEVVSLVKIALLCLNDSPQCRPTMKAISQVMWPQRLHLSKAFPLFTFHELLHPTAFTS</sequence>
<evidence type="ECO:0000256" key="14">
    <source>
        <dbReference type="ARBA" id="ARBA00022741"/>
    </source>
</evidence>
<keyword evidence="18 25" id="KW-0472">Membrane</keyword>
<dbReference type="InterPro" id="IPR000719">
    <property type="entry name" value="Prot_kinase_dom"/>
</dbReference>
<evidence type="ECO:0000259" key="27">
    <source>
        <dbReference type="PROSITE" id="PS50011"/>
    </source>
</evidence>
<evidence type="ECO:0000256" key="15">
    <source>
        <dbReference type="ARBA" id="ARBA00022777"/>
    </source>
</evidence>
<dbReference type="Pfam" id="PF13855">
    <property type="entry name" value="LRR_8"/>
    <property type="match status" value="4"/>
</dbReference>
<dbReference type="GO" id="GO:0005886">
    <property type="term" value="C:plasma membrane"/>
    <property type="evidence" value="ECO:0007669"/>
    <property type="project" value="UniProtKB-SubCell"/>
</dbReference>
<dbReference type="SUPFAM" id="SSF56112">
    <property type="entry name" value="Protein kinase-like (PK-like)"/>
    <property type="match status" value="1"/>
</dbReference>
<dbReference type="AlphaFoldDB" id="A0A8K0MHF1"/>
<evidence type="ECO:0000256" key="11">
    <source>
        <dbReference type="ARBA" id="ARBA00022692"/>
    </source>
</evidence>
<keyword evidence="5" id="KW-1003">Cell membrane</keyword>
<feature type="binding site" evidence="24">
    <location>
        <position position="744"/>
    </location>
    <ligand>
        <name>ATP</name>
        <dbReference type="ChEBI" id="CHEBI:30616"/>
    </ligand>
</feature>
<protein>
    <recommendedName>
        <fullName evidence="4">non-specific serine/threonine protein kinase</fullName>
        <ecNumber evidence="4">2.7.11.1</ecNumber>
    </recommendedName>
</protein>
<keyword evidence="7" id="KW-0723">Serine/threonine-protein kinase</keyword>
<evidence type="ECO:0000256" key="17">
    <source>
        <dbReference type="ARBA" id="ARBA00022989"/>
    </source>
</evidence>
<dbReference type="GO" id="GO:0004674">
    <property type="term" value="F:protein serine/threonine kinase activity"/>
    <property type="evidence" value="ECO:0007669"/>
    <property type="project" value="UniProtKB-KW"/>
</dbReference>
<keyword evidence="6" id="KW-0964">Secreted</keyword>
<keyword evidence="13" id="KW-0677">Repeat</keyword>
<evidence type="ECO:0000256" key="9">
    <source>
        <dbReference type="ARBA" id="ARBA00022614"/>
    </source>
</evidence>
<dbReference type="EMBL" id="VOIH02000005">
    <property type="protein sequence ID" value="KAF3445805.1"/>
    <property type="molecule type" value="Genomic_DNA"/>
</dbReference>
<organism evidence="28 29">
    <name type="scientific">Rhamnella rubrinervis</name>
    <dbReference type="NCBI Taxonomy" id="2594499"/>
    <lineage>
        <taxon>Eukaryota</taxon>
        <taxon>Viridiplantae</taxon>
        <taxon>Streptophyta</taxon>
        <taxon>Embryophyta</taxon>
        <taxon>Tracheophyta</taxon>
        <taxon>Spermatophyta</taxon>
        <taxon>Magnoliopsida</taxon>
        <taxon>eudicotyledons</taxon>
        <taxon>Gunneridae</taxon>
        <taxon>Pentapetalae</taxon>
        <taxon>rosids</taxon>
        <taxon>fabids</taxon>
        <taxon>Rosales</taxon>
        <taxon>Rhamnaceae</taxon>
        <taxon>rhamnoid group</taxon>
        <taxon>Rhamneae</taxon>
        <taxon>Rhamnella</taxon>
    </lineage>
</organism>
<comment type="subcellular location">
    <subcellularLocation>
        <location evidence="2">Cell membrane</location>
    </subcellularLocation>
    <subcellularLocation>
        <location evidence="3">Membrane</location>
        <topology evidence="3">Single-pass type I membrane protein</topology>
    </subcellularLocation>
    <subcellularLocation>
        <location evidence="1">Secreted</location>
        <location evidence="1">Cell wall</location>
    </subcellularLocation>
</comment>
<dbReference type="InterPro" id="IPR013210">
    <property type="entry name" value="LRR_N_plant-typ"/>
</dbReference>
<evidence type="ECO:0000256" key="3">
    <source>
        <dbReference type="ARBA" id="ARBA00004479"/>
    </source>
</evidence>
<dbReference type="EC" id="2.7.11.1" evidence="4"/>
<dbReference type="InterPro" id="IPR017441">
    <property type="entry name" value="Protein_kinase_ATP_BS"/>
</dbReference>
<comment type="catalytic activity">
    <reaction evidence="23">
        <text>L-seryl-[protein] + ATP = O-phospho-L-seryl-[protein] + ADP + H(+)</text>
        <dbReference type="Rhea" id="RHEA:17989"/>
        <dbReference type="Rhea" id="RHEA-COMP:9863"/>
        <dbReference type="Rhea" id="RHEA-COMP:11604"/>
        <dbReference type="ChEBI" id="CHEBI:15378"/>
        <dbReference type="ChEBI" id="CHEBI:29999"/>
        <dbReference type="ChEBI" id="CHEBI:30616"/>
        <dbReference type="ChEBI" id="CHEBI:83421"/>
        <dbReference type="ChEBI" id="CHEBI:456216"/>
        <dbReference type="EC" id="2.7.11.1"/>
    </reaction>
</comment>
<dbReference type="InterPro" id="IPR001611">
    <property type="entry name" value="Leu-rich_rpt"/>
</dbReference>
<feature type="signal peptide" evidence="26">
    <location>
        <begin position="1"/>
        <end position="16"/>
    </location>
</feature>
<keyword evidence="16 24" id="KW-0067">ATP-binding</keyword>
<dbReference type="InterPro" id="IPR011009">
    <property type="entry name" value="Kinase-like_dom_sf"/>
</dbReference>
<dbReference type="Gene3D" id="3.30.200.20">
    <property type="entry name" value="Phosphorylase Kinase, domain 1"/>
    <property type="match status" value="1"/>
</dbReference>
<keyword evidence="29" id="KW-1185">Reference proteome</keyword>
<reference evidence="28" key="1">
    <citation type="submission" date="2020-03" db="EMBL/GenBank/DDBJ databases">
        <title>A high-quality chromosome-level genome assembly of a woody plant with both climbing and erect habits, Rhamnella rubrinervis.</title>
        <authorList>
            <person name="Lu Z."/>
            <person name="Yang Y."/>
            <person name="Zhu X."/>
            <person name="Sun Y."/>
        </authorList>
    </citation>
    <scope>NUCLEOTIDE SEQUENCE</scope>
    <source>
        <strain evidence="28">BYM</strain>
        <tissue evidence="28">Leaf</tissue>
    </source>
</reference>
<evidence type="ECO:0000256" key="7">
    <source>
        <dbReference type="ARBA" id="ARBA00022527"/>
    </source>
</evidence>
<dbReference type="FunFam" id="3.80.10.10:FF:000177">
    <property type="entry name" value="Leucine-rich repeat receptor-like serine/threonine-protein kinase At1g17230"/>
    <property type="match status" value="1"/>
</dbReference>
<keyword evidence="20" id="KW-0325">Glycoprotein</keyword>
<dbReference type="OrthoDB" id="676979at2759"/>
<evidence type="ECO:0000256" key="13">
    <source>
        <dbReference type="ARBA" id="ARBA00022737"/>
    </source>
</evidence>
<comment type="catalytic activity">
    <reaction evidence="22">
        <text>L-threonyl-[protein] + ATP = O-phospho-L-threonyl-[protein] + ADP + H(+)</text>
        <dbReference type="Rhea" id="RHEA:46608"/>
        <dbReference type="Rhea" id="RHEA-COMP:11060"/>
        <dbReference type="Rhea" id="RHEA-COMP:11605"/>
        <dbReference type="ChEBI" id="CHEBI:15378"/>
        <dbReference type="ChEBI" id="CHEBI:30013"/>
        <dbReference type="ChEBI" id="CHEBI:30616"/>
        <dbReference type="ChEBI" id="CHEBI:61977"/>
        <dbReference type="ChEBI" id="CHEBI:456216"/>
        <dbReference type="EC" id="2.7.11.1"/>
    </reaction>
</comment>
<evidence type="ECO:0000256" key="18">
    <source>
        <dbReference type="ARBA" id="ARBA00023136"/>
    </source>
</evidence>
<evidence type="ECO:0000256" key="4">
    <source>
        <dbReference type="ARBA" id="ARBA00012513"/>
    </source>
</evidence>
<evidence type="ECO:0000256" key="16">
    <source>
        <dbReference type="ARBA" id="ARBA00022840"/>
    </source>
</evidence>
<dbReference type="FunFam" id="3.80.10.10:FF:000400">
    <property type="entry name" value="Nuclear pore complex protein NUP107"/>
    <property type="match status" value="1"/>
</dbReference>
<keyword evidence="14 24" id="KW-0547">Nucleotide-binding</keyword>
<keyword evidence="15" id="KW-0418">Kinase</keyword>
<dbReference type="Pfam" id="PF00069">
    <property type="entry name" value="Pkinase"/>
    <property type="match status" value="1"/>
</dbReference>
<dbReference type="FunFam" id="3.80.10.10:FF:000299">
    <property type="entry name" value="Piriformospora indica-insensitive protein 2"/>
    <property type="match status" value="1"/>
</dbReference>
<dbReference type="Pfam" id="PF08263">
    <property type="entry name" value="LRRNT_2"/>
    <property type="match status" value="1"/>
</dbReference>
<evidence type="ECO:0000256" key="22">
    <source>
        <dbReference type="ARBA" id="ARBA00047899"/>
    </source>
</evidence>
<evidence type="ECO:0000256" key="26">
    <source>
        <dbReference type="SAM" id="SignalP"/>
    </source>
</evidence>
<dbReference type="Pfam" id="PF00560">
    <property type="entry name" value="LRR_1"/>
    <property type="match status" value="5"/>
</dbReference>
<dbReference type="PROSITE" id="PS50011">
    <property type="entry name" value="PROTEIN_KINASE_DOM"/>
    <property type="match status" value="1"/>
</dbReference>
<dbReference type="InterPro" id="IPR051420">
    <property type="entry name" value="Ser_Thr_Kinases_DiverseReg"/>
</dbReference>
<dbReference type="SMART" id="SM00365">
    <property type="entry name" value="LRR_SD22"/>
    <property type="match status" value="5"/>
</dbReference>
<dbReference type="SUPFAM" id="SSF52047">
    <property type="entry name" value="RNI-like"/>
    <property type="match status" value="1"/>
</dbReference>
<evidence type="ECO:0000256" key="8">
    <source>
        <dbReference type="ARBA" id="ARBA00022553"/>
    </source>
</evidence>
<keyword evidence="10" id="KW-0808">Transferase</keyword>
<evidence type="ECO:0000313" key="28">
    <source>
        <dbReference type="EMBL" id="KAF3445805.1"/>
    </source>
</evidence>
<dbReference type="InterPro" id="IPR003591">
    <property type="entry name" value="Leu-rich_rpt_typical-subtyp"/>
</dbReference>
<dbReference type="Proteomes" id="UP000796880">
    <property type="component" value="Unassembled WGS sequence"/>
</dbReference>
<keyword evidence="19" id="KW-0675">Receptor</keyword>
<dbReference type="PANTHER" id="PTHR48005:SF95">
    <property type="entry name" value="PROTEIN KINASE DOMAIN-CONTAINING PROTEIN"/>
    <property type="match status" value="1"/>
</dbReference>
<dbReference type="GO" id="GO:0005524">
    <property type="term" value="F:ATP binding"/>
    <property type="evidence" value="ECO:0007669"/>
    <property type="project" value="UniProtKB-UniRule"/>
</dbReference>
<dbReference type="FunFam" id="1.10.510.10:FF:000445">
    <property type="entry name" value="MDIS1-interacting receptor like kinase 2"/>
    <property type="match status" value="1"/>
</dbReference>
<accession>A0A8K0MHF1</accession>
<comment type="similarity">
    <text evidence="21">Belongs to the polygalacturonase-inhibiting protein family.</text>
</comment>